<organism evidence="2 3">
    <name type="scientific">Cylindrotheca closterium</name>
    <dbReference type="NCBI Taxonomy" id="2856"/>
    <lineage>
        <taxon>Eukaryota</taxon>
        <taxon>Sar</taxon>
        <taxon>Stramenopiles</taxon>
        <taxon>Ochrophyta</taxon>
        <taxon>Bacillariophyta</taxon>
        <taxon>Bacillariophyceae</taxon>
        <taxon>Bacillariophycidae</taxon>
        <taxon>Bacillariales</taxon>
        <taxon>Bacillariaceae</taxon>
        <taxon>Cylindrotheca</taxon>
    </lineage>
</organism>
<proteinExistence type="predicted"/>
<feature type="chain" id="PRO_5042287465" description="PsbP C-terminal domain-containing protein" evidence="1">
    <location>
        <begin position="22"/>
        <end position="263"/>
    </location>
</feature>
<dbReference type="Proteomes" id="UP001295423">
    <property type="component" value="Unassembled WGS sequence"/>
</dbReference>
<evidence type="ECO:0000256" key="1">
    <source>
        <dbReference type="SAM" id="SignalP"/>
    </source>
</evidence>
<evidence type="ECO:0008006" key="4">
    <source>
        <dbReference type="Google" id="ProtNLM"/>
    </source>
</evidence>
<keyword evidence="1" id="KW-0732">Signal</keyword>
<protein>
    <recommendedName>
        <fullName evidence="4">PsbP C-terminal domain-containing protein</fullName>
    </recommendedName>
</protein>
<evidence type="ECO:0000313" key="3">
    <source>
        <dbReference type="Proteomes" id="UP001295423"/>
    </source>
</evidence>
<accession>A0AAD2FU66</accession>
<name>A0AAD2FU66_9STRA</name>
<comment type="caution">
    <text evidence="2">The sequence shown here is derived from an EMBL/GenBank/DDBJ whole genome shotgun (WGS) entry which is preliminary data.</text>
</comment>
<dbReference type="EMBL" id="CAKOGP040001825">
    <property type="protein sequence ID" value="CAJ1953457.1"/>
    <property type="molecule type" value="Genomic_DNA"/>
</dbReference>
<reference evidence="2" key="1">
    <citation type="submission" date="2023-08" db="EMBL/GenBank/DDBJ databases">
        <authorList>
            <person name="Audoor S."/>
            <person name="Bilcke G."/>
        </authorList>
    </citation>
    <scope>NUCLEOTIDE SEQUENCE</scope>
</reference>
<feature type="signal peptide" evidence="1">
    <location>
        <begin position="1"/>
        <end position="21"/>
    </location>
</feature>
<sequence length="263" mass="28481">MNLAAVLIFFVGTCAFWNVSAWGSNTRPKDPICNSVRASGMEGGRAVVTRSAFFQGILLGSIAAPSMTVAFDGGVGGLGKTKPQTGVELFEASSTPIQNQKGIVSAEIKSVNGKPLRIEFQTPWPLLPTTSGLEARDLRTSESAFVQVVPEVSNWQNPKIFKQLLIDSVLATQGKFGAYSTPVDVKVKPLSDDRFSVTFISYTPAMRESERQLWIKPIVADSTLILLIVGTTKARFPSQEKSFGKILDTFLAVPAPESKLRAR</sequence>
<dbReference type="AlphaFoldDB" id="A0AAD2FU66"/>
<keyword evidence="3" id="KW-1185">Reference proteome</keyword>
<gene>
    <name evidence="2" type="ORF">CYCCA115_LOCUS14057</name>
</gene>
<evidence type="ECO:0000313" key="2">
    <source>
        <dbReference type="EMBL" id="CAJ1953457.1"/>
    </source>
</evidence>